<proteinExistence type="predicted"/>
<sequence>MGGRDAGPGTVTVYLAWSPEPFDPGLSGVVDGPWREILRAEDHLLLVDSDDTLSRVYHHLKWSFEGSPPLLVTACDGAPKLKGLPAGTTSWVRARAGAARGRA</sequence>
<dbReference type="AlphaFoldDB" id="A0A6J6SBM1"/>
<dbReference type="EMBL" id="CAEZYQ010000003">
    <property type="protein sequence ID" value="CAB4732162.1"/>
    <property type="molecule type" value="Genomic_DNA"/>
</dbReference>
<organism evidence="1">
    <name type="scientific">freshwater metagenome</name>
    <dbReference type="NCBI Taxonomy" id="449393"/>
    <lineage>
        <taxon>unclassified sequences</taxon>
        <taxon>metagenomes</taxon>
        <taxon>ecological metagenomes</taxon>
    </lineage>
</organism>
<reference evidence="1" key="1">
    <citation type="submission" date="2020-05" db="EMBL/GenBank/DDBJ databases">
        <authorList>
            <person name="Chiriac C."/>
            <person name="Salcher M."/>
            <person name="Ghai R."/>
            <person name="Kavagutti S V."/>
        </authorList>
    </citation>
    <scope>NUCLEOTIDE SEQUENCE</scope>
</reference>
<evidence type="ECO:0000313" key="1">
    <source>
        <dbReference type="EMBL" id="CAB4732162.1"/>
    </source>
</evidence>
<gene>
    <name evidence="1" type="ORF">UFOPK2761_00592</name>
</gene>
<accession>A0A6J6SBM1</accession>
<protein>
    <submittedName>
        <fullName evidence="1">Unannotated protein</fullName>
    </submittedName>
</protein>
<name>A0A6J6SBM1_9ZZZZ</name>